<dbReference type="AlphaFoldDB" id="A0A392UKB1"/>
<proteinExistence type="predicted"/>
<reference evidence="1 2" key="1">
    <citation type="journal article" date="2018" name="Front. Plant Sci.">
        <title>Red Clover (Trifolium pratense) and Zigzag Clover (T. medium) - A Picture of Genomic Similarities and Differences.</title>
        <authorList>
            <person name="Dluhosova J."/>
            <person name="Istvanek J."/>
            <person name="Nedelnik J."/>
            <person name="Repkova J."/>
        </authorList>
    </citation>
    <scope>NUCLEOTIDE SEQUENCE [LARGE SCALE GENOMIC DNA]</scope>
    <source>
        <strain evidence="2">cv. 10/8</strain>
        <tissue evidence="1">Leaf</tissue>
    </source>
</reference>
<protein>
    <submittedName>
        <fullName evidence="1">Uncharacterized protein</fullName>
    </submittedName>
</protein>
<organism evidence="1 2">
    <name type="scientific">Trifolium medium</name>
    <dbReference type="NCBI Taxonomy" id="97028"/>
    <lineage>
        <taxon>Eukaryota</taxon>
        <taxon>Viridiplantae</taxon>
        <taxon>Streptophyta</taxon>
        <taxon>Embryophyta</taxon>
        <taxon>Tracheophyta</taxon>
        <taxon>Spermatophyta</taxon>
        <taxon>Magnoliopsida</taxon>
        <taxon>eudicotyledons</taxon>
        <taxon>Gunneridae</taxon>
        <taxon>Pentapetalae</taxon>
        <taxon>rosids</taxon>
        <taxon>fabids</taxon>
        <taxon>Fabales</taxon>
        <taxon>Fabaceae</taxon>
        <taxon>Papilionoideae</taxon>
        <taxon>50 kb inversion clade</taxon>
        <taxon>NPAAA clade</taxon>
        <taxon>Hologalegina</taxon>
        <taxon>IRL clade</taxon>
        <taxon>Trifolieae</taxon>
        <taxon>Trifolium</taxon>
    </lineage>
</organism>
<evidence type="ECO:0000313" key="2">
    <source>
        <dbReference type="Proteomes" id="UP000265520"/>
    </source>
</evidence>
<name>A0A392UKB1_9FABA</name>
<evidence type="ECO:0000313" key="1">
    <source>
        <dbReference type="EMBL" id="MCI72886.1"/>
    </source>
</evidence>
<dbReference type="EMBL" id="LXQA010827367">
    <property type="protein sequence ID" value="MCI72886.1"/>
    <property type="molecule type" value="Genomic_DNA"/>
</dbReference>
<sequence>VDGASRHSFRTNRISLWHLRVAQPGLVRRAVQSSS</sequence>
<accession>A0A392UKB1</accession>
<keyword evidence="2" id="KW-1185">Reference proteome</keyword>
<dbReference type="Proteomes" id="UP000265520">
    <property type="component" value="Unassembled WGS sequence"/>
</dbReference>
<feature type="non-terminal residue" evidence="1">
    <location>
        <position position="1"/>
    </location>
</feature>
<comment type="caution">
    <text evidence="1">The sequence shown here is derived from an EMBL/GenBank/DDBJ whole genome shotgun (WGS) entry which is preliminary data.</text>
</comment>